<reference evidence="1 2" key="1">
    <citation type="submission" date="2012-01" db="EMBL/GenBank/DDBJ databases">
        <title>The Genome Sequence of Helcococcus kunzii ATCC 51366.</title>
        <authorList>
            <consortium name="The Broad Institute Genome Sequencing Platform"/>
            <person name="Earl A."/>
            <person name="Ward D."/>
            <person name="Feldgarden M."/>
            <person name="Gevers D."/>
            <person name="Huys G."/>
            <person name="Young S.K."/>
            <person name="Zeng Q."/>
            <person name="Gargeya S."/>
            <person name="Fitzgerald M."/>
            <person name="Haas B."/>
            <person name="Abouelleil A."/>
            <person name="Alvarado L."/>
            <person name="Arachchi H.M."/>
            <person name="Berlin A."/>
            <person name="Chapman S.B."/>
            <person name="Gearin G."/>
            <person name="Goldberg J."/>
            <person name="Griggs A."/>
            <person name="Gujja S."/>
            <person name="Hansen M."/>
            <person name="Heiman D."/>
            <person name="Howarth C."/>
            <person name="Larimer J."/>
            <person name="Lui A."/>
            <person name="MacDonald P.J.P."/>
            <person name="McCowen C."/>
            <person name="Montmayeur A."/>
            <person name="Murphy C."/>
            <person name="Neiman D."/>
            <person name="Pearson M."/>
            <person name="Priest M."/>
            <person name="Roberts A."/>
            <person name="Saif S."/>
            <person name="Shea T."/>
            <person name="Sisk P."/>
            <person name="Stolte C."/>
            <person name="Sykes S."/>
            <person name="Wortman J."/>
            <person name="Nusbaum C."/>
            <person name="Birren B."/>
        </authorList>
    </citation>
    <scope>NUCLEOTIDE SEQUENCE [LARGE SCALE GENOMIC DNA]</scope>
    <source>
        <strain evidence="1 2">ATCC 51366</strain>
    </source>
</reference>
<dbReference type="EMBL" id="AGEI01000032">
    <property type="protein sequence ID" value="EHR31940.1"/>
    <property type="molecule type" value="Genomic_DNA"/>
</dbReference>
<evidence type="ECO:0000313" key="1">
    <source>
        <dbReference type="EMBL" id="EHR31940.1"/>
    </source>
</evidence>
<dbReference type="GeneID" id="96999679"/>
<accession>H3NQZ2</accession>
<dbReference type="STRING" id="883114.HMPREF9709_01753"/>
<dbReference type="AlphaFoldDB" id="H3NQZ2"/>
<gene>
    <name evidence="1" type="ORF">HMPREF9709_01753</name>
</gene>
<evidence type="ECO:0000313" key="2">
    <source>
        <dbReference type="Proteomes" id="UP000004191"/>
    </source>
</evidence>
<organism evidence="1 2">
    <name type="scientific">Helcococcus kunzii ATCC 51366</name>
    <dbReference type="NCBI Taxonomy" id="883114"/>
    <lineage>
        <taxon>Bacteria</taxon>
        <taxon>Bacillati</taxon>
        <taxon>Bacillota</taxon>
        <taxon>Tissierellia</taxon>
        <taxon>Tissierellales</taxon>
        <taxon>Peptoniphilaceae</taxon>
        <taxon>Helcococcus</taxon>
    </lineage>
</organism>
<dbReference type="HOGENOM" id="CLU_2368989_0_0_9"/>
<sequence>MPYEVILEIKKVITQNENLKNITETERPLVMDGYNNTFEILFDNKLHKIRGTNLSFYIFEDTEDSSKANAVLKFYDSISKILIENGIEKEYFSLG</sequence>
<keyword evidence="2" id="KW-1185">Reference proteome</keyword>
<protein>
    <submittedName>
        <fullName evidence="1">Uncharacterized protein</fullName>
    </submittedName>
</protein>
<proteinExistence type="predicted"/>
<comment type="caution">
    <text evidence="1">The sequence shown here is derived from an EMBL/GenBank/DDBJ whole genome shotgun (WGS) entry which is preliminary data.</text>
</comment>
<name>H3NQZ2_9FIRM</name>
<dbReference type="RefSeq" id="WP_005399267.1">
    <property type="nucleotide sequence ID" value="NZ_JH601089.1"/>
</dbReference>
<dbReference type="Proteomes" id="UP000004191">
    <property type="component" value="Unassembled WGS sequence"/>
</dbReference>